<feature type="transmembrane region" description="Helical" evidence="8">
    <location>
        <begin position="206"/>
        <end position="224"/>
    </location>
</feature>
<dbReference type="AlphaFoldDB" id="A0AAI9T619"/>
<feature type="transmembrane region" description="Helical" evidence="8">
    <location>
        <begin position="170"/>
        <end position="194"/>
    </location>
</feature>
<evidence type="ECO:0000256" key="1">
    <source>
        <dbReference type="ARBA" id="ARBA00004141"/>
    </source>
</evidence>
<feature type="transmembrane region" description="Helical" evidence="8">
    <location>
        <begin position="463"/>
        <end position="486"/>
    </location>
</feature>
<dbReference type="GO" id="GO:0016020">
    <property type="term" value="C:membrane"/>
    <property type="evidence" value="ECO:0007669"/>
    <property type="project" value="UniProtKB-SubCell"/>
</dbReference>
<comment type="caution">
    <text evidence="10">The sequence shown here is derived from an EMBL/GenBank/DDBJ whole genome shotgun (WGS) entry which is preliminary data.</text>
</comment>
<evidence type="ECO:0000259" key="9">
    <source>
        <dbReference type="Pfam" id="PF00324"/>
    </source>
</evidence>
<evidence type="ECO:0000313" key="10">
    <source>
        <dbReference type="EMBL" id="KAJ9480574.1"/>
    </source>
</evidence>
<dbReference type="Pfam" id="PF00324">
    <property type="entry name" value="AA_permease"/>
    <property type="match status" value="1"/>
</dbReference>
<protein>
    <recommendedName>
        <fullName evidence="9">Amino acid permease/ SLC12A domain-containing protein</fullName>
    </recommendedName>
</protein>
<name>A0AAI9T619_PENTH</name>
<evidence type="ECO:0000256" key="8">
    <source>
        <dbReference type="SAM" id="Phobius"/>
    </source>
</evidence>
<dbReference type="PIRSF" id="PIRSF006060">
    <property type="entry name" value="AA_transporter"/>
    <property type="match status" value="1"/>
</dbReference>
<keyword evidence="11" id="KW-1185">Reference proteome</keyword>
<feature type="domain" description="Amino acid permease/ SLC12A" evidence="9">
    <location>
        <begin position="61"/>
        <end position="518"/>
    </location>
</feature>
<keyword evidence="2" id="KW-0813">Transport</keyword>
<dbReference type="PANTHER" id="PTHR43341">
    <property type="entry name" value="AMINO ACID PERMEASE"/>
    <property type="match status" value="1"/>
</dbReference>
<feature type="transmembrane region" description="Helical" evidence="8">
    <location>
        <begin position="393"/>
        <end position="410"/>
    </location>
</feature>
<feature type="transmembrane region" description="Helical" evidence="8">
    <location>
        <begin position="89"/>
        <end position="109"/>
    </location>
</feature>
<feature type="transmembrane region" description="Helical" evidence="8">
    <location>
        <begin position="422"/>
        <end position="443"/>
    </location>
</feature>
<dbReference type="PROSITE" id="PS00218">
    <property type="entry name" value="AMINO_ACID_PERMEASE_1"/>
    <property type="match status" value="1"/>
</dbReference>
<evidence type="ECO:0000256" key="6">
    <source>
        <dbReference type="ARBA" id="ARBA00023136"/>
    </source>
</evidence>
<feature type="transmembrane region" description="Helical" evidence="8">
    <location>
        <begin position="62"/>
        <end position="83"/>
    </location>
</feature>
<feature type="compositionally biased region" description="Polar residues" evidence="7">
    <location>
        <begin position="1"/>
        <end position="15"/>
    </location>
</feature>
<feature type="region of interest" description="Disordered" evidence="7">
    <location>
        <begin position="1"/>
        <end position="38"/>
    </location>
</feature>
<dbReference type="FunFam" id="1.20.1740.10:FF:000006">
    <property type="entry name" value="General amino acid permease"/>
    <property type="match status" value="1"/>
</dbReference>
<accession>A0AAI9T619</accession>
<keyword evidence="6 8" id="KW-0472">Membrane</keyword>
<feature type="compositionally biased region" description="Basic and acidic residues" evidence="7">
    <location>
        <begin position="24"/>
        <end position="37"/>
    </location>
</feature>
<dbReference type="PANTHER" id="PTHR43341:SF39">
    <property type="entry name" value="AMINO ACID TRANSPORTER (EUROFUNG)-RELATED"/>
    <property type="match status" value="1"/>
</dbReference>
<evidence type="ECO:0000256" key="3">
    <source>
        <dbReference type="ARBA" id="ARBA00022692"/>
    </source>
</evidence>
<evidence type="ECO:0000313" key="11">
    <source>
        <dbReference type="Proteomes" id="UP001227192"/>
    </source>
</evidence>
<feature type="transmembrane region" description="Helical" evidence="8">
    <location>
        <begin position="498"/>
        <end position="518"/>
    </location>
</feature>
<organism evidence="10 11">
    <name type="scientific">Penicillium thymicola</name>
    <dbReference type="NCBI Taxonomy" id="293382"/>
    <lineage>
        <taxon>Eukaryota</taxon>
        <taxon>Fungi</taxon>
        <taxon>Dikarya</taxon>
        <taxon>Ascomycota</taxon>
        <taxon>Pezizomycotina</taxon>
        <taxon>Eurotiomycetes</taxon>
        <taxon>Eurotiomycetidae</taxon>
        <taxon>Eurotiales</taxon>
        <taxon>Aspergillaceae</taxon>
        <taxon>Penicillium</taxon>
    </lineage>
</organism>
<dbReference type="Proteomes" id="UP001227192">
    <property type="component" value="Unassembled WGS sequence"/>
</dbReference>
<dbReference type="Gene3D" id="1.20.1740.10">
    <property type="entry name" value="Amino acid/polyamine transporter I"/>
    <property type="match status" value="1"/>
</dbReference>
<dbReference type="InterPro" id="IPR050524">
    <property type="entry name" value="APC_YAT"/>
</dbReference>
<evidence type="ECO:0000256" key="4">
    <source>
        <dbReference type="ARBA" id="ARBA00022970"/>
    </source>
</evidence>
<evidence type="ECO:0000256" key="7">
    <source>
        <dbReference type="SAM" id="MobiDB-lite"/>
    </source>
</evidence>
<dbReference type="InterPro" id="IPR004841">
    <property type="entry name" value="AA-permease/SLC12A_dom"/>
</dbReference>
<sequence>MTANLPPNRNPSSSEADLELGDDGLMKQKSLPDKHSSPDIANAELRNVQFGNVQRELKARHVTFIALGGNLGTGLFLGIGHALRTSGPLSLFLGYLTASIAGFMMMMALGEMAAWLPLPGAIPQFCARYVDDALGFAVGWNTWFTAVITLCAEISAACSIIQFWSGADEVSIAVWIVILIIVLVALNIFAVSIFGEFEFACACVKLCGIIGLLLVTLCIDLGGVPGQPRLGFHYWKTDSIMKEYIGTGTSGRFLGFFYTLVNAQFAINRCETVIVAAGEAENPRRNIPRAIKRVFWRLLLFYVLAALAIGTVCPSNNANLMGGGGSSSAQSPWVIAVNLAGIQALPSIINSLILIAAISSGNSYVFMGSRYLYALALNNQAPKIFPRCTKKGIPIWSLLVTMSISLLSFLSMGSGSSTAFQWFQNLATVATLYTWCSICVAYIRFRAALKTQNVDKASIPLSFILQPYSTFITLGYLCIVAFFNGFDYIAGGWNAPGFVTSYIGFPLFFDFFFFWKIFQEDAMDPIGRR</sequence>
<reference evidence="10" key="1">
    <citation type="submission" date="2015-06" db="EMBL/GenBank/DDBJ databases">
        <authorList>
            <person name="Nguyen H."/>
        </authorList>
    </citation>
    <scope>NUCLEOTIDE SEQUENCE</scope>
    <source>
        <strain evidence="10">DAOM 180753</strain>
    </source>
</reference>
<evidence type="ECO:0000256" key="5">
    <source>
        <dbReference type="ARBA" id="ARBA00022989"/>
    </source>
</evidence>
<feature type="transmembrane region" description="Helical" evidence="8">
    <location>
        <begin position="143"/>
        <end position="164"/>
    </location>
</feature>
<feature type="transmembrane region" description="Helical" evidence="8">
    <location>
        <begin position="244"/>
        <end position="261"/>
    </location>
</feature>
<dbReference type="EMBL" id="LACB01001292">
    <property type="protein sequence ID" value="KAJ9480574.1"/>
    <property type="molecule type" value="Genomic_DNA"/>
</dbReference>
<reference evidence="10" key="2">
    <citation type="journal article" date="2016" name="Fungal Biol.">
        <title>Ochratoxin A production by Penicillium thymicola.</title>
        <authorList>
            <person name="Nguyen H.D.T."/>
            <person name="McMullin D.R."/>
            <person name="Ponomareva E."/>
            <person name="Riley R."/>
            <person name="Pomraning K.R."/>
            <person name="Baker S.E."/>
            <person name="Seifert K.A."/>
        </authorList>
    </citation>
    <scope>NUCLEOTIDE SEQUENCE</scope>
    <source>
        <strain evidence="10">DAOM 180753</strain>
    </source>
</reference>
<comment type="subcellular location">
    <subcellularLocation>
        <location evidence="1">Membrane</location>
        <topology evidence="1">Multi-pass membrane protein</topology>
    </subcellularLocation>
</comment>
<keyword evidence="3 8" id="KW-0812">Transmembrane</keyword>
<keyword evidence="5 8" id="KW-1133">Transmembrane helix</keyword>
<dbReference type="InterPro" id="IPR004840">
    <property type="entry name" value="Amino_acid_permease_CS"/>
</dbReference>
<dbReference type="GO" id="GO:0015171">
    <property type="term" value="F:amino acid transmembrane transporter activity"/>
    <property type="evidence" value="ECO:0007669"/>
    <property type="project" value="TreeGrafter"/>
</dbReference>
<feature type="transmembrane region" description="Helical" evidence="8">
    <location>
        <begin position="332"/>
        <end position="358"/>
    </location>
</feature>
<proteinExistence type="predicted"/>
<evidence type="ECO:0000256" key="2">
    <source>
        <dbReference type="ARBA" id="ARBA00022448"/>
    </source>
</evidence>
<gene>
    <name evidence="10" type="ORF">VN97_g12979</name>
</gene>
<keyword evidence="4" id="KW-0029">Amino-acid transport</keyword>
<feature type="transmembrane region" description="Helical" evidence="8">
    <location>
        <begin position="294"/>
        <end position="312"/>
    </location>
</feature>